<name>A0A1J4J9E5_9EUKA</name>
<feature type="transmembrane region" description="Helical" evidence="11">
    <location>
        <begin position="34"/>
        <end position="51"/>
    </location>
</feature>
<feature type="transmembrane region" description="Helical" evidence="11">
    <location>
        <begin position="119"/>
        <end position="141"/>
    </location>
</feature>
<dbReference type="EMBL" id="MLAK01001259">
    <property type="protein sequence ID" value="OHS95281.1"/>
    <property type="molecule type" value="Genomic_DNA"/>
</dbReference>
<proteinExistence type="inferred from homology"/>
<dbReference type="GO" id="GO:0015031">
    <property type="term" value="P:protein transport"/>
    <property type="evidence" value="ECO:0007669"/>
    <property type="project" value="UniProtKB-KW"/>
</dbReference>
<evidence type="ECO:0000256" key="7">
    <source>
        <dbReference type="ARBA" id="ARBA00022927"/>
    </source>
</evidence>
<evidence type="ECO:0000256" key="9">
    <source>
        <dbReference type="ARBA" id="ARBA00023136"/>
    </source>
</evidence>
<dbReference type="GO" id="GO:0005789">
    <property type="term" value="C:endoplasmic reticulum membrane"/>
    <property type="evidence" value="ECO:0007669"/>
    <property type="project" value="UniProtKB-SubCell"/>
</dbReference>
<comment type="subcellular location">
    <subcellularLocation>
        <location evidence="1">Endoplasmic reticulum membrane</location>
        <topology evidence="1">Multi-pass membrane protein</topology>
    </subcellularLocation>
</comment>
<evidence type="ECO:0000256" key="2">
    <source>
        <dbReference type="ARBA" id="ARBA00010120"/>
    </source>
</evidence>
<keyword evidence="3" id="KW-0813">Transport</keyword>
<dbReference type="RefSeq" id="XP_068348418.1">
    <property type="nucleotide sequence ID" value="XM_068490591.1"/>
</dbReference>
<comment type="caution">
    <text evidence="12">The sequence shown here is derived from an EMBL/GenBank/DDBJ whole genome shotgun (WGS) entry which is preliminary data.</text>
</comment>
<keyword evidence="10 12" id="KW-0675">Receptor</keyword>
<keyword evidence="5" id="KW-0256">Endoplasmic reticulum</keyword>
<evidence type="ECO:0000256" key="11">
    <source>
        <dbReference type="SAM" id="Phobius"/>
    </source>
</evidence>
<evidence type="ECO:0000256" key="1">
    <source>
        <dbReference type="ARBA" id="ARBA00004477"/>
    </source>
</evidence>
<dbReference type="Pfam" id="PF00810">
    <property type="entry name" value="ER_lumen_recept"/>
    <property type="match status" value="1"/>
</dbReference>
<accession>A0A1J4J9E5</accession>
<dbReference type="PROSITE" id="PS00951">
    <property type="entry name" value="ER_LUMEN_RECEPTOR_1"/>
    <property type="match status" value="1"/>
</dbReference>
<evidence type="ECO:0000256" key="6">
    <source>
        <dbReference type="ARBA" id="ARBA00022892"/>
    </source>
</evidence>
<dbReference type="AlphaFoldDB" id="A0A1J4J9E5"/>
<keyword evidence="13" id="KW-1185">Reference proteome</keyword>
<dbReference type="VEuPathDB" id="TrichDB:TRFO_02295"/>
<evidence type="ECO:0000256" key="10">
    <source>
        <dbReference type="ARBA" id="ARBA00023170"/>
    </source>
</evidence>
<dbReference type="PANTHER" id="PTHR10585">
    <property type="entry name" value="ER LUMEN PROTEIN RETAINING RECEPTOR"/>
    <property type="match status" value="1"/>
</dbReference>
<evidence type="ECO:0000256" key="4">
    <source>
        <dbReference type="ARBA" id="ARBA00022692"/>
    </source>
</evidence>
<dbReference type="GeneID" id="94825295"/>
<feature type="transmembrane region" description="Helical" evidence="11">
    <location>
        <begin position="63"/>
        <end position="81"/>
    </location>
</feature>
<dbReference type="GO" id="GO:0006621">
    <property type="term" value="P:protein retention in ER lumen"/>
    <property type="evidence" value="ECO:0007669"/>
    <property type="project" value="InterPro"/>
</dbReference>
<dbReference type="PRINTS" id="PR00660">
    <property type="entry name" value="ERLUMENR"/>
</dbReference>
<dbReference type="GO" id="GO:0046923">
    <property type="term" value="F:ER retention sequence binding"/>
    <property type="evidence" value="ECO:0007669"/>
    <property type="project" value="InterPro"/>
</dbReference>
<feature type="transmembrane region" description="Helical" evidence="11">
    <location>
        <begin position="153"/>
        <end position="170"/>
    </location>
</feature>
<evidence type="ECO:0000256" key="3">
    <source>
        <dbReference type="ARBA" id="ARBA00022448"/>
    </source>
</evidence>
<dbReference type="GO" id="GO:0016192">
    <property type="term" value="P:vesicle-mediated transport"/>
    <property type="evidence" value="ECO:0007669"/>
    <property type="project" value="UniProtKB-KW"/>
</dbReference>
<evidence type="ECO:0000313" key="13">
    <source>
        <dbReference type="Proteomes" id="UP000179807"/>
    </source>
</evidence>
<evidence type="ECO:0000256" key="5">
    <source>
        <dbReference type="ARBA" id="ARBA00022824"/>
    </source>
</evidence>
<keyword evidence="6" id="KW-0931">ER-Golgi transport</keyword>
<keyword evidence="7" id="KW-0653">Protein transport</keyword>
<keyword evidence="4 11" id="KW-0812">Transmembrane</keyword>
<evidence type="ECO:0000313" key="12">
    <source>
        <dbReference type="EMBL" id="OHS95281.1"/>
    </source>
</evidence>
<sequence>MKWNIFRYLADFSHLISVMILLHKMIKKRTCAGLSLKTQFLFLIVFIARYVNGSFFSPPVYNIVFRIFYIVSAAAICYLMWKPLKQTYDHRHDTFRAVIVIVLAIPFALFTMPQKTVPHFFFAYSLWVECVAIIPQLMLLGRTVKFDALDRDYVFFLAIYRLFYLLNWIYKMVTGTGKTASVIWITGIIQTLVFSDFIYEYLKLKVNGKSSVLPI</sequence>
<protein>
    <submittedName>
        <fullName evidence="12">ER lumen protein retaining receptor</fullName>
    </submittedName>
</protein>
<comment type="similarity">
    <text evidence="2">Belongs to the ERD2 family.</text>
</comment>
<reference evidence="12" key="1">
    <citation type="submission" date="2016-10" db="EMBL/GenBank/DDBJ databases">
        <authorList>
            <person name="Benchimol M."/>
            <person name="Almeida L.G."/>
            <person name="Vasconcelos A.T."/>
            <person name="Perreira-Neves A."/>
            <person name="Rosa I.A."/>
            <person name="Tasca T."/>
            <person name="Bogo M.R."/>
            <person name="de Souza W."/>
        </authorList>
    </citation>
    <scope>NUCLEOTIDE SEQUENCE [LARGE SCALE GENOMIC DNA]</scope>
    <source>
        <strain evidence="12">K</strain>
    </source>
</reference>
<evidence type="ECO:0000256" key="8">
    <source>
        <dbReference type="ARBA" id="ARBA00022989"/>
    </source>
</evidence>
<keyword evidence="9 11" id="KW-0472">Membrane</keyword>
<dbReference type="Proteomes" id="UP000179807">
    <property type="component" value="Unassembled WGS sequence"/>
</dbReference>
<dbReference type="OrthoDB" id="7694678at2759"/>
<organism evidence="12 13">
    <name type="scientific">Tritrichomonas foetus</name>
    <dbReference type="NCBI Taxonomy" id="1144522"/>
    <lineage>
        <taxon>Eukaryota</taxon>
        <taxon>Metamonada</taxon>
        <taxon>Parabasalia</taxon>
        <taxon>Tritrichomonadida</taxon>
        <taxon>Tritrichomonadidae</taxon>
        <taxon>Tritrichomonas</taxon>
    </lineage>
</organism>
<feature type="transmembrane region" description="Helical" evidence="11">
    <location>
        <begin position="182"/>
        <end position="202"/>
    </location>
</feature>
<keyword evidence="8 11" id="KW-1133">Transmembrane helix</keyword>
<dbReference type="InterPro" id="IPR000133">
    <property type="entry name" value="ER_ret_rcpt"/>
</dbReference>
<feature type="transmembrane region" description="Helical" evidence="11">
    <location>
        <begin position="93"/>
        <end position="113"/>
    </location>
</feature>
<gene>
    <name evidence="12" type="ORF">TRFO_02295</name>
</gene>